<dbReference type="AlphaFoldDB" id="A0A075AEK6"/>
<gene>
    <name evidence="1" type="ORF">T265_06023</name>
</gene>
<sequence>MLTVLSHCSAISSHLCFTNPNGQHRKIISQTHPSCALMMSPRMVTKSLQVTCRTRQADQQSRDQQPIVRSLFTVGCRGKALYWSFQSTFITLVSLDGRFKFIGRTSFFWTQICGSSSWIPVVPEIDSSLDRTRCDRFRGIQCMIEGRKASRPVNYSINSSKKMSVQDRHTITTECDQR</sequence>
<keyword evidence="2" id="KW-1185">Reference proteome</keyword>
<dbReference type="EMBL" id="KL596738">
    <property type="protein sequence ID" value="KER26814.1"/>
    <property type="molecule type" value="Genomic_DNA"/>
</dbReference>
<dbReference type="STRING" id="6198.A0A075AEK6"/>
<protein>
    <submittedName>
        <fullName evidence="1">Uncharacterized protein</fullName>
    </submittedName>
</protein>
<dbReference type="Proteomes" id="UP000054324">
    <property type="component" value="Unassembled WGS sequence"/>
</dbReference>
<dbReference type="RefSeq" id="XP_009169446.1">
    <property type="nucleotide sequence ID" value="XM_009171182.1"/>
</dbReference>
<dbReference type="GeneID" id="20320205"/>
<organism evidence="1 2">
    <name type="scientific">Opisthorchis viverrini</name>
    <name type="common">Southeast Asian liver fluke</name>
    <dbReference type="NCBI Taxonomy" id="6198"/>
    <lineage>
        <taxon>Eukaryota</taxon>
        <taxon>Metazoa</taxon>
        <taxon>Spiralia</taxon>
        <taxon>Lophotrochozoa</taxon>
        <taxon>Platyhelminthes</taxon>
        <taxon>Trematoda</taxon>
        <taxon>Digenea</taxon>
        <taxon>Opisthorchiida</taxon>
        <taxon>Opisthorchiata</taxon>
        <taxon>Opisthorchiidae</taxon>
        <taxon>Opisthorchis</taxon>
    </lineage>
</organism>
<evidence type="ECO:0000313" key="2">
    <source>
        <dbReference type="Proteomes" id="UP000054324"/>
    </source>
</evidence>
<evidence type="ECO:0000313" key="1">
    <source>
        <dbReference type="EMBL" id="KER26814.1"/>
    </source>
</evidence>
<name>A0A075AEK6_OPIVI</name>
<proteinExistence type="predicted"/>
<dbReference type="KEGG" id="ovi:T265_06023"/>
<accession>A0A075AEK6</accession>
<dbReference type="CTD" id="20320205"/>
<reference evidence="1 2" key="1">
    <citation type="submission" date="2013-11" db="EMBL/GenBank/DDBJ databases">
        <title>Opisthorchis viverrini - life in the bile duct.</title>
        <authorList>
            <person name="Young N.D."/>
            <person name="Nagarajan N."/>
            <person name="Lin S.J."/>
            <person name="Korhonen P.K."/>
            <person name="Jex A.R."/>
            <person name="Hall R.S."/>
            <person name="Safavi-Hemami H."/>
            <person name="Kaewkong W."/>
            <person name="Bertrand D."/>
            <person name="Gao S."/>
            <person name="Seet Q."/>
            <person name="Wongkham S."/>
            <person name="Teh B.T."/>
            <person name="Wongkham C."/>
            <person name="Intapan P.M."/>
            <person name="Maleewong W."/>
            <person name="Yang X."/>
            <person name="Hu M."/>
            <person name="Wang Z."/>
            <person name="Hofmann A."/>
            <person name="Sternberg P.W."/>
            <person name="Tan P."/>
            <person name="Wang J."/>
            <person name="Gasser R.B."/>
        </authorList>
    </citation>
    <scope>NUCLEOTIDE SEQUENCE [LARGE SCALE GENOMIC DNA]</scope>
</reference>